<evidence type="ECO:0000256" key="1">
    <source>
        <dbReference type="ARBA" id="ARBA00022729"/>
    </source>
</evidence>
<dbReference type="InterPro" id="IPR011250">
    <property type="entry name" value="OMP/PagP_B-barrel"/>
</dbReference>
<feature type="domain" description="Outer membrane protein beta-barrel" evidence="3">
    <location>
        <begin position="6"/>
        <end position="180"/>
    </location>
</feature>
<accession>A0A3P3QRD1</accession>
<evidence type="ECO:0000313" key="4">
    <source>
        <dbReference type="EMBL" id="RRJ23605.1"/>
    </source>
</evidence>
<evidence type="ECO:0000256" key="2">
    <source>
        <dbReference type="SAM" id="SignalP"/>
    </source>
</evidence>
<name>A0A3P3QRD1_9GAMM</name>
<dbReference type="Pfam" id="PF13505">
    <property type="entry name" value="OMP_b-brl"/>
    <property type="match status" value="1"/>
</dbReference>
<evidence type="ECO:0000259" key="3">
    <source>
        <dbReference type="Pfam" id="PF13505"/>
    </source>
</evidence>
<feature type="signal peptide" evidence="2">
    <location>
        <begin position="1"/>
        <end position="19"/>
    </location>
</feature>
<sequence>MLKKSLLIAALSVASVAQAAEGYYFGVQYGKVSLQNVYETQSGNFDTLGGSFGYQINDMFGVEVRGQIGSRADSFRDEDDTLISVKLENNVALVGTLTAPIYGGFSLVTHAGVASSSYYARTSAAGEDISETGLTYGVAGVYNFTDKFAVTLEASVLPKVKEDGLENDVNAFGLGIKYSF</sequence>
<keyword evidence="5" id="KW-1185">Reference proteome</keyword>
<dbReference type="EMBL" id="RRCF01000001">
    <property type="protein sequence ID" value="RRJ23605.1"/>
    <property type="molecule type" value="Genomic_DNA"/>
</dbReference>
<dbReference type="RefSeq" id="WP_046518274.1">
    <property type="nucleotide sequence ID" value="NZ_LAVS01000001.1"/>
</dbReference>
<comment type="caution">
    <text evidence="4">The sequence shown here is derived from an EMBL/GenBank/DDBJ whole genome shotgun (WGS) entry which is preliminary data.</text>
</comment>
<gene>
    <name evidence="4" type="ORF">EIK76_05965</name>
</gene>
<reference evidence="4 5" key="1">
    <citation type="submission" date="2018-11" db="EMBL/GenBank/DDBJ databases">
        <title>Draft genome analysis of Rheinheimera mesophila isolated from an industrial waste site.</title>
        <authorList>
            <person name="Yu Q."/>
            <person name="Qi Y."/>
            <person name="Zhang H."/>
            <person name="Lu Y."/>
            <person name="Pu J."/>
        </authorList>
    </citation>
    <scope>NUCLEOTIDE SEQUENCE [LARGE SCALE GENOMIC DNA]</scope>
    <source>
        <strain evidence="4 5">IITR13</strain>
    </source>
</reference>
<feature type="chain" id="PRO_5018560649" description="Outer membrane protein beta-barrel domain-containing protein" evidence="2">
    <location>
        <begin position="20"/>
        <end position="180"/>
    </location>
</feature>
<dbReference type="AlphaFoldDB" id="A0A3P3QRD1"/>
<evidence type="ECO:0000313" key="5">
    <source>
        <dbReference type="Proteomes" id="UP000276260"/>
    </source>
</evidence>
<keyword evidence="1 2" id="KW-0732">Signal</keyword>
<proteinExistence type="predicted"/>
<protein>
    <recommendedName>
        <fullName evidence="3">Outer membrane protein beta-barrel domain-containing protein</fullName>
    </recommendedName>
</protein>
<dbReference type="Gene3D" id="2.40.160.20">
    <property type="match status" value="1"/>
</dbReference>
<dbReference type="InterPro" id="IPR027385">
    <property type="entry name" value="Beta-barrel_OMP"/>
</dbReference>
<dbReference type="Proteomes" id="UP000276260">
    <property type="component" value="Unassembled WGS sequence"/>
</dbReference>
<organism evidence="4 5">
    <name type="scientific">Rheinheimera mesophila</name>
    <dbReference type="NCBI Taxonomy" id="1547515"/>
    <lineage>
        <taxon>Bacteria</taxon>
        <taxon>Pseudomonadati</taxon>
        <taxon>Pseudomonadota</taxon>
        <taxon>Gammaproteobacteria</taxon>
        <taxon>Chromatiales</taxon>
        <taxon>Chromatiaceae</taxon>
        <taxon>Rheinheimera</taxon>
    </lineage>
</organism>
<dbReference type="SUPFAM" id="SSF56925">
    <property type="entry name" value="OMPA-like"/>
    <property type="match status" value="1"/>
</dbReference>